<dbReference type="Pfam" id="PF00196">
    <property type="entry name" value="GerE"/>
    <property type="match status" value="1"/>
</dbReference>
<keyword evidence="3 8" id="KW-0238">DNA-binding</keyword>
<comment type="caution">
    <text evidence="8">The sequence shown here is derived from an EMBL/GenBank/DDBJ whole genome shotgun (WGS) entry which is preliminary data.</text>
</comment>
<dbReference type="Pfam" id="PF00072">
    <property type="entry name" value="Response_reg"/>
    <property type="match status" value="1"/>
</dbReference>
<organism evidence="8 9">
    <name type="scientific">Kutzneria kofuensis</name>
    <dbReference type="NCBI Taxonomy" id="103725"/>
    <lineage>
        <taxon>Bacteria</taxon>
        <taxon>Bacillati</taxon>
        <taxon>Actinomycetota</taxon>
        <taxon>Actinomycetes</taxon>
        <taxon>Pseudonocardiales</taxon>
        <taxon>Pseudonocardiaceae</taxon>
        <taxon>Kutzneria</taxon>
    </lineage>
</organism>
<dbReference type="SMART" id="SM00421">
    <property type="entry name" value="HTH_LUXR"/>
    <property type="match status" value="1"/>
</dbReference>
<evidence type="ECO:0000256" key="1">
    <source>
        <dbReference type="ARBA" id="ARBA00022553"/>
    </source>
</evidence>
<dbReference type="InterPro" id="IPR001789">
    <property type="entry name" value="Sig_transdc_resp-reg_receiver"/>
</dbReference>
<keyword evidence="9" id="KW-1185">Reference proteome</keyword>
<reference evidence="8 9" key="1">
    <citation type="submission" date="2020-08" db="EMBL/GenBank/DDBJ databases">
        <title>Sequencing the genomes of 1000 actinobacteria strains.</title>
        <authorList>
            <person name="Klenk H.-P."/>
        </authorList>
    </citation>
    <scope>NUCLEOTIDE SEQUENCE [LARGE SCALE GENOMIC DNA]</scope>
    <source>
        <strain evidence="8 9">DSM 43851</strain>
    </source>
</reference>
<dbReference type="PROSITE" id="PS50110">
    <property type="entry name" value="RESPONSE_REGULATORY"/>
    <property type="match status" value="1"/>
</dbReference>
<dbReference type="PROSITE" id="PS50043">
    <property type="entry name" value="HTH_LUXR_2"/>
    <property type="match status" value="1"/>
</dbReference>
<feature type="domain" description="HTH luxR-type" evidence="6">
    <location>
        <begin position="153"/>
        <end position="218"/>
    </location>
</feature>
<evidence type="ECO:0000313" key="8">
    <source>
        <dbReference type="EMBL" id="MBB5891319.1"/>
    </source>
</evidence>
<evidence type="ECO:0000259" key="6">
    <source>
        <dbReference type="PROSITE" id="PS50043"/>
    </source>
</evidence>
<name>A0A7W9KGD5_9PSEU</name>
<evidence type="ECO:0000259" key="7">
    <source>
        <dbReference type="PROSITE" id="PS50110"/>
    </source>
</evidence>
<dbReference type="InterPro" id="IPR039420">
    <property type="entry name" value="WalR-like"/>
</dbReference>
<dbReference type="InterPro" id="IPR000792">
    <property type="entry name" value="Tscrpt_reg_LuxR_C"/>
</dbReference>
<keyword evidence="2" id="KW-0805">Transcription regulation</keyword>
<protein>
    <submittedName>
        <fullName evidence="8">DNA-binding NarL/FixJ family response regulator</fullName>
    </submittedName>
</protein>
<evidence type="ECO:0000313" key="9">
    <source>
        <dbReference type="Proteomes" id="UP000585638"/>
    </source>
</evidence>
<evidence type="ECO:0000256" key="3">
    <source>
        <dbReference type="ARBA" id="ARBA00023125"/>
    </source>
</evidence>
<dbReference type="AlphaFoldDB" id="A0A7W9KGD5"/>
<proteinExistence type="predicted"/>
<dbReference type="GO" id="GO:0000160">
    <property type="term" value="P:phosphorelay signal transduction system"/>
    <property type="evidence" value="ECO:0007669"/>
    <property type="project" value="InterPro"/>
</dbReference>
<dbReference type="SUPFAM" id="SSF52172">
    <property type="entry name" value="CheY-like"/>
    <property type="match status" value="1"/>
</dbReference>
<dbReference type="GO" id="GO:0006355">
    <property type="term" value="P:regulation of DNA-templated transcription"/>
    <property type="evidence" value="ECO:0007669"/>
    <property type="project" value="InterPro"/>
</dbReference>
<dbReference type="RefSeq" id="WP_184861344.1">
    <property type="nucleotide sequence ID" value="NZ_BAAAWY010000031.1"/>
</dbReference>
<dbReference type="PANTHER" id="PTHR43214:SF24">
    <property type="entry name" value="TRANSCRIPTIONAL REGULATORY PROTEIN NARL-RELATED"/>
    <property type="match status" value="1"/>
</dbReference>
<feature type="modified residue" description="4-aspartylphosphate" evidence="5">
    <location>
        <position position="58"/>
    </location>
</feature>
<dbReference type="EMBL" id="JACHIR010000001">
    <property type="protein sequence ID" value="MBB5891319.1"/>
    <property type="molecule type" value="Genomic_DNA"/>
</dbReference>
<dbReference type="PRINTS" id="PR00038">
    <property type="entry name" value="HTHLUXR"/>
</dbReference>
<dbReference type="CDD" id="cd17535">
    <property type="entry name" value="REC_NarL-like"/>
    <property type="match status" value="1"/>
</dbReference>
<dbReference type="GO" id="GO:0003677">
    <property type="term" value="F:DNA binding"/>
    <property type="evidence" value="ECO:0007669"/>
    <property type="project" value="UniProtKB-KW"/>
</dbReference>
<dbReference type="CDD" id="cd06170">
    <property type="entry name" value="LuxR_C_like"/>
    <property type="match status" value="1"/>
</dbReference>
<dbReference type="PANTHER" id="PTHR43214">
    <property type="entry name" value="TWO-COMPONENT RESPONSE REGULATOR"/>
    <property type="match status" value="1"/>
</dbReference>
<dbReference type="InterPro" id="IPR011006">
    <property type="entry name" value="CheY-like_superfamily"/>
</dbReference>
<dbReference type="SMART" id="SM00448">
    <property type="entry name" value="REC"/>
    <property type="match status" value="1"/>
</dbReference>
<evidence type="ECO:0000256" key="2">
    <source>
        <dbReference type="ARBA" id="ARBA00023015"/>
    </source>
</evidence>
<dbReference type="Proteomes" id="UP000585638">
    <property type="component" value="Unassembled WGS sequence"/>
</dbReference>
<feature type="domain" description="Response regulatory" evidence="7">
    <location>
        <begin position="7"/>
        <end position="123"/>
    </location>
</feature>
<dbReference type="Gene3D" id="3.40.50.2300">
    <property type="match status" value="1"/>
</dbReference>
<keyword evidence="1 5" id="KW-0597">Phosphoprotein</keyword>
<accession>A0A7W9KGD5</accession>
<dbReference type="InterPro" id="IPR058245">
    <property type="entry name" value="NreC/VraR/RcsB-like_REC"/>
</dbReference>
<keyword evidence="4" id="KW-0804">Transcription</keyword>
<gene>
    <name evidence="8" type="ORF">BJ998_002515</name>
</gene>
<dbReference type="PROSITE" id="PS00622">
    <property type="entry name" value="HTH_LUXR_1"/>
    <property type="match status" value="1"/>
</dbReference>
<sequence length="221" mass="23497">MSSDDVRVVIADDQSALREGLVLLVNTLPGITVVGDAADGVAAVEAVAELRPNVVLMDIGMPRSDGVEATRRIREAYQDTQVVVLTTFADDDTIVRALDAGALGFLTKSATRDEIGRAVHAAAAGQALLDPNVHRRLLMAATKPAAPGPETPAPAKGNELTPREAEVLRLVAMGRSNREIARALFVGEATVKTHINRIFAKTGSRDRSQAIRYAHSHGYTS</sequence>
<evidence type="ECO:0000256" key="4">
    <source>
        <dbReference type="ARBA" id="ARBA00023163"/>
    </source>
</evidence>
<evidence type="ECO:0000256" key="5">
    <source>
        <dbReference type="PROSITE-ProRule" id="PRU00169"/>
    </source>
</evidence>